<gene>
    <name evidence="5" type="ORF">QU24_04525</name>
</gene>
<evidence type="ECO:0000313" key="6">
    <source>
        <dbReference type="Proteomes" id="UP000030853"/>
    </source>
</evidence>
<proteinExistence type="predicted"/>
<dbReference type="InterPro" id="IPR016423">
    <property type="entry name" value="Resolvase_Rsv"/>
</dbReference>
<dbReference type="GO" id="GO:0003677">
    <property type="term" value="F:DNA binding"/>
    <property type="evidence" value="ECO:0007669"/>
    <property type="project" value="InterPro"/>
</dbReference>
<evidence type="ECO:0000313" key="5">
    <source>
        <dbReference type="EMBL" id="KHJ69305.1"/>
    </source>
</evidence>
<keyword evidence="2" id="KW-0233">DNA recombination</keyword>
<dbReference type="AlphaFoldDB" id="A0A0B1RDY8"/>
<protein>
    <submittedName>
        <fullName evidence="5">Resolvase</fullName>
    </submittedName>
</protein>
<feature type="domain" description="Tyr recombinase" evidence="4">
    <location>
        <begin position="31"/>
        <end position="220"/>
    </location>
</feature>
<evidence type="ECO:0000259" key="4">
    <source>
        <dbReference type="PROSITE" id="PS51898"/>
    </source>
</evidence>
<dbReference type="Pfam" id="PF00589">
    <property type="entry name" value="Phage_integrase"/>
    <property type="match status" value="1"/>
</dbReference>
<dbReference type="EMBL" id="JTJJ01000018">
    <property type="protein sequence ID" value="KHJ69305.1"/>
    <property type="molecule type" value="Genomic_DNA"/>
</dbReference>
<organism evidence="5 6">
    <name type="scientific">Pantoea rodasii</name>
    <dbReference type="NCBI Taxonomy" id="1076549"/>
    <lineage>
        <taxon>Bacteria</taxon>
        <taxon>Pseudomonadati</taxon>
        <taxon>Pseudomonadota</taxon>
        <taxon>Gammaproteobacteria</taxon>
        <taxon>Enterobacterales</taxon>
        <taxon>Erwiniaceae</taxon>
        <taxon>Pantoea</taxon>
    </lineage>
</organism>
<dbReference type="PIRSF" id="PIRSF004576">
    <property type="entry name" value="Resolvase_Rsv"/>
    <property type="match status" value="1"/>
</dbReference>
<dbReference type="Proteomes" id="UP000030853">
    <property type="component" value="Unassembled WGS sequence"/>
</dbReference>
<dbReference type="Gene3D" id="1.10.443.10">
    <property type="entry name" value="Intergrase catalytic core"/>
    <property type="match status" value="1"/>
</dbReference>
<dbReference type="InterPro" id="IPR050090">
    <property type="entry name" value="Tyrosine_recombinase_XerCD"/>
</dbReference>
<dbReference type="PROSITE" id="PS51898">
    <property type="entry name" value="TYR_RECOMBINASE"/>
    <property type="match status" value="1"/>
</dbReference>
<dbReference type="InterPro" id="IPR013762">
    <property type="entry name" value="Integrase-like_cat_sf"/>
</dbReference>
<dbReference type="InterPro" id="IPR002104">
    <property type="entry name" value="Integrase_catalytic"/>
</dbReference>
<dbReference type="PANTHER" id="PTHR30349:SF90">
    <property type="entry name" value="TYROSINE RECOMBINASE XERD"/>
    <property type="match status" value="1"/>
</dbReference>
<reference evidence="5 6" key="1">
    <citation type="submission" date="2014-11" db="EMBL/GenBank/DDBJ databases">
        <title>Genome sequencing of Pantoea rodasii ND03.</title>
        <authorList>
            <person name="Muhamad Yunos N.Y."/>
            <person name="Chan K.-G."/>
        </authorList>
    </citation>
    <scope>NUCLEOTIDE SEQUENCE [LARGE SCALE GENOMIC DNA]</scope>
    <source>
        <strain evidence="5 6">ND03</strain>
    </source>
</reference>
<evidence type="ECO:0000256" key="1">
    <source>
        <dbReference type="ARBA" id="ARBA00022908"/>
    </source>
</evidence>
<sequence>MLMPAAGTTAVVAQSWETALALRGMALIQPDLPKYLLAPEVAVLLSCFDDERQRMLFAFLWNTGARITEALMATPEDLQLDGARPFVRLRTLKQRSRGRGRPAKDEKVARVVPILDATFARDLRRYLATFRTGRRTPLFDISRKTAWEWLKQGLGFADAAGIAFAVAPISPRTLRHSFAMQLFLNHVPPKVVETYMGHERYESTEQYLKIFALDVAPQLGIRFSLDAQDFVGMLMKK</sequence>
<evidence type="ECO:0000256" key="2">
    <source>
        <dbReference type="ARBA" id="ARBA00023172"/>
    </source>
</evidence>
<comment type="caution">
    <text evidence="5">The sequence shown here is derived from an EMBL/GenBank/DDBJ whole genome shotgun (WGS) entry which is preliminary data.</text>
</comment>
<dbReference type="GO" id="GO:0015074">
    <property type="term" value="P:DNA integration"/>
    <property type="evidence" value="ECO:0007669"/>
    <property type="project" value="UniProtKB-KW"/>
</dbReference>
<feature type="active site" description="O-(3'-phospho-DNA)-tyrosine intermediate" evidence="3">
    <location>
        <position position="207"/>
    </location>
</feature>
<dbReference type="GO" id="GO:0006310">
    <property type="term" value="P:DNA recombination"/>
    <property type="evidence" value="ECO:0007669"/>
    <property type="project" value="UniProtKB-KW"/>
</dbReference>
<dbReference type="InterPro" id="IPR011010">
    <property type="entry name" value="DNA_brk_join_enz"/>
</dbReference>
<accession>A0A0B1RDY8</accession>
<dbReference type="RefSeq" id="WP_039328742.1">
    <property type="nucleotide sequence ID" value="NZ_JTJJ01000018.1"/>
</dbReference>
<name>A0A0B1RDY8_9GAMM</name>
<keyword evidence="1" id="KW-0229">DNA integration</keyword>
<dbReference type="PANTHER" id="PTHR30349">
    <property type="entry name" value="PHAGE INTEGRASE-RELATED"/>
    <property type="match status" value="1"/>
</dbReference>
<evidence type="ECO:0000256" key="3">
    <source>
        <dbReference type="PIRSR" id="PIRSR004576-50"/>
    </source>
</evidence>
<dbReference type="SUPFAM" id="SSF56349">
    <property type="entry name" value="DNA breaking-rejoining enzymes"/>
    <property type="match status" value="1"/>
</dbReference>